<dbReference type="KEGG" id="lsp:Bsph_3785"/>
<proteinExistence type="predicted"/>
<name>B1HTR1_LYSSC</name>
<accession>B1HTR1</accession>
<evidence type="ECO:0000313" key="1">
    <source>
        <dbReference type="EMBL" id="ACA41265.1"/>
    </source>
</evidence>
<dbReference type="EMBL" id="CP000817">
    <property type="protein sequence ID" value="ACA41265.1"/>
    <property type="molecule type" value="Genomic_DNA"/>
</dbReference>
<evidence type="ECO:0000313" key="2">
    <source>
        <dbReference type="Proteomes" id="UP000002164"/>
    </source>
</evidence>
<reference evidence="1 2" key="1">
    <citation type="journal article" date="2008" name="J. Bacteriol.">
        <title>Complete genome sequence of the mosquitocidal bacterium Bacillus sphaericus C3-41 and comparison with those of closely related Bacillus species.</title>
        <authorList>
            <person name="Hu X."/>
            <person name="Fan W."/>
            <person name="Han B."/>
            <person name="Liu H."/>
            <person name="Zheng D."/>
            <person name="Li Q."/>
            <person name="Dong W."/>
            <person name="Yan J."/>
            <person name="Gao M."/>
            <person name="Berry C."/>
            <person name="Yuan Z."/>
        </authorList>
    </citation>
    <scope>NUCLEOTIDE SEQUENCE [LARGE SCALE GENOMIC DNA]</scope>
    <source>
        <strain evidence="1 2">C3-41</strain>
    </source>
</reference>
<dbReference type="EnsemblBacteria" id="ACA41265">
    <property type="protein sequence ID" value="ACA41265"/>
    <property type="gene ID" value="Bsph_3785"/>
</dbReference>
<gene>
    <name evidence="1" type="ordered locus">Bsph_3785</name>
</gene>
<dbReference type="Proteomes" id="UP000002164">
    <property type="component" value="Chromosome"/>
</dbReference>
<protein>
    <submittedName>
        <fullName evidence="1">Uncharacterized protein</fullName>
    </submittedName>
</protein>
<dbReference type="HOGENOM" id="CLU_203890_0_0_9"/>
<sequence>MFGESSKMMKKIKKGEIYMKKIKDSKKEEAMKRVFQLMLQLNENQLTMTEGVMTGMMLEHSLKKPDKVS</sequence>
<organism evidence="1 2">
    <name type="scientific">Lysinibacillus sphaericus (strain C3-41)</name>
    <dbReference type="NCBI Taxonomy" id="444177"/>
    <lineage>
        <taxon>Bacteria</taxon>
        <taxon>Bacillati</taxon>
        <taxon>Bacillota</taxon>
        <taxon>Bacilli</taxon>
        <taxon>Bacillales</taxon>
        <taxon>Bacillaceae</taxon>
        <taxon>Lysinibacillus</taxon>
    </lineage>
</organism>
<dbReference type="AlphaFoldDB" id="B1HTR1"/>